<name>A0ABY4ER11_9BACI</name>
<dbReference type="InterPro" id="IPR005031">
    <property type="entry name" value="COQ10_START"/>
</dbReference>
<dbReference type="CDD" id="cd07820">
    <property type="entry name" value="SRPBCC_3"/>
    <property type="match status" value="1"/>
</dbReference>
<dbReference type="SUPFAM" id="SSF55961">
    <property type="entry name" value="Bet v1-like"/>
    <property type="match status" value="1"/>
</dbReference>
<evidence type="ECO:0000313" key="2">
    <source>
        <dbReference type="EMBL" id="UOQ46868.1"/>
    </source>
</evidence>
<evidence type="ECO:0000313" key="3">
    <source>
        <dbReference type="Proteomes" id="UP000831782"/>
    </source>
</evidence>
<gene>
    <name evidence="2" type="ORF">MUN88_12270</name>
</gene>
<sequence length="152" mass="17364">MPVIIHQQFIEASVERCFDLVRNVDIHTQTTLKTKERAVGGVTEGLLEQGDTVTWEAVHFGVKQRLTAKVTVMERPHQFVDVMVKGAFQSFTHTHEFIEKEDGTVMIDRFQYKSPIGFIGVLADKLFLEKYMRGFIVSRARALKKIAECSCM</sequence>
<organism evidence="2 3">
    <name type="scientific">Gracilibacillus caseinilyticus</name>
    <dbReference type="NCBI Taxonomy" id="2932256"/>
    <lineage>
        <taxon>Bacteria</taxon>
        <taxon>Bacillati</taxon>
        <taxon>Bacillota</taxon>
        <taxon>Bacilli</taxon>
        <taxon>Bacillales</taxon>
        <taxon>Bacillaceae</taxon>
        <taxon>Gracilibacillus</taxon>
    </lineage>
</organism>
<accession>A0ABY4ER11</accession>
<proteinExistence type="predicted"/>
<dbReference type="Pfam" id="PF03364">
    <property type="entry name" value="Polyketide_cyc"/>
    <property type="match status" value="1"/>
</dbReference>
<dbReference type="EMBL" id="CP095072">
    <property type="protein sequence ID" value="UOQ46868.1"/>
    <property type="molecule type" value="Genomic_DNA"/>
</dbReference>
<feature type="domain" description="Coenzyme Q-binding protein COQ10 START" evidence="1">
    <location>
        <begin position="10"/>
        <end position="125"/>
    </location>
</feature>
<dbReference type="InterPro" id="IPR023393">
    <property type="entry name" value="START-like_dom_sf"/>
</dbReference>
<dbReference type="RefSeq" id="WP_244715426.1">
    <property type="nucleotide sequence ID" value="NZ_CP095072.1"/>
</dbReference>
<reference evidence="2 3" key="1">
    <citation type="submission" date="2022-04" db="EMBL/GenBank/DDBJ databases">
        <title>Gracilibacillus sp. isolated from saltern.</title>
        <authorList>
            <person name="Won M."/>
            <person name="Lee C.-M."/>
            <person name="Woen H.-Y."/>
            <person name="Kwon S.-W."/>
        </authorList>
    </citation>
    <scope>NUCLEOTIDE SEQUENCE [LARGE SCALE GENOMIC DNA]</scope>
    <source>
        <strain evidence="2 3">SSWR10-1</strain>
    </source>
</reference>
<dbReference type="Gene3D" id="3.30.530.20">
    <property type="match status" value="1"/>
</dbReference>
<dbReference type="Proteomes" id="UP000831782">
    <property type="component" value="Chromosome"/>
</dbReference>
<keyword evidence="3" id="KW-1185">Reference proteome</keyword>
<evidence type="ECO:0000259" key="1">
    <source>
        <dbReference type="Pfam" id="PF03364"/>
    </source>
</evidence>
<protein>
    <submittedName>
        <fullName evidence="2">SRPBCC family protein</fullName>
    </submittedName>
</protein>